<evidence type="ECO:0000256" key="5">
    <source>
        <dbReference type="ARBA" id="ARBA00023239"/>
    </source>
</evidence>
<feature type="binding site" evidence="7">
    <location>
        <position position="42"/>
    </location>
    <ligand>
        <name>Zn(2+)</name>
        <dbReference type="ChEBI" id="CHEBI:29105"/>
    </ligand>
</feature>
<dbReference type="PANTHER" id="PTHR11002:SF76">
    <property type="entry name" value="CARBONIC ANHYDRASE"/>
    <property type="match status" value="1"/>
</dbReference>
<sequence>MTYPQRMLLENLAWAEEIFRQDTHYFYRLTQTQQPKVLWIGCSDSRVPVENITGARPGEIFVHRNIANLVAAEDENLASVLEYAIVVLRVQHIIVCGHHCCGGVGAALRPPVAGIPRVNRRIEKIRTLSRAHAWELSGLADLDARTDRLAELSVAAQVRHLQEMPLVRDAPTPIQLHGWIFSMGRGRLEPVTPSVWSNDAQRADALCAVA</sequence>
<comment type="catalytic activity">
    <reaction evidence="6 8">
        <text>hydrogencarbonate + H(+) = CO2 + H2O</text>
        <dbReference type="Rhea" id="RHEA:10748"/>
        <dbReference type="ChEBI" id="CHEBI:15377"/>
        <dbReference type="ChEBI" id="CHEBI:15378"/>
        <dbReference type="ChEBI" id="CHEBI:16526"/>
        <dbReference type="ChEBI" id="CHEBI:17544"/>
        <dbReference type="EC" id="4.2.1.1"/>
    </reaction>
</comment>
<evidence type="ECO:0000256" key="7">
    <source>
        <dbReference type="PIRSR" id="PIRSR601765-1"/>
    </source>
</evidence>
<dbReference type="OrthoDB" id="9797527at2"/>
<dbReference type="InterPro" id="IPR036874">
    <property type="entry name" value="Carbonic_anhydrase_sf"/>
</dbReference>
<dbReference type="SUPFAM" id="SSF53056">
    <property type="entry name" value="beta-carbonic anhydrase, cab"/>
    <property type="match status" value="1"/>
</dbReference>
<protein>
    <recommendedName>
        <fullName evidence="2 8">Carbonic anhydrase</fullName>
        <ecNumber evidence="2 8">4.2.1.1</ecNumber>
    </recommendedName>
    <alternativeName>
        <fullName evidence="8">Carbonate dehydratase</fullName>
    </alternativeName>
</protein>
<dbReference type="InterPro" id="IPR001765">
    <property type="entry name" value="Carbonic_anhydrase"/>
</dbReference>
<dbReference type="Proteomes" id="UP000185151">
    <property type="component" value="Unassembled WGS sequence"/>
</dbReference>
<gene>
    <name evidence="9" type="ORF">SAMN05444165_3691</name>
</gene>
<feature type="binding site" evidence="7">
    <location>
        <position position="44"/>
    </location>
    <ligand>
        <name>Zn(2+)</name>
        <dbReference type="ChEBI" id="CHEBI:29105"/>
    </ligand>
</feature>
<keyword evidence="4 7" id="KW-0862">Zinc</keyword>
<evidence type="ECO:0000256" key="2">
    <source>
        <dbReference type="ARBA" id="ARBA00012925"/>
    </source>
</evidence>
<dbReference type="CDD" id="cd00883">
    <property type="entry name" value="beta_CA_cladeA"/>
    <property type="match status" value="1"/>
</dbReference>
<feature type="binding site" evidence="7">
    <location>
        <position position="101"/>
    </location>
    <ligand>
        <name>Zn(2+)</name>
        <dbReference type="ChEBI" id="CHEBI:29105"/>
    </ligand>
</feature>
<organism evidence="9 10">
    <name type="scientific">Paraburkholderia phenazinium</name>
    <dbReference type="NCBI Taxonomy" id="60549"/>
    <lineage>
        <taxon>Bacteria</taxon>
        <taxon>Pseudomonadati</taxon>
        <taxon>Pseudomonadota</taxon>
        <taxon>Betaproteobacteria</taxon>
        <taxon>Burkholderiales</taxon>
        <taxon>Burkholderiaceae</taxon>
        <taxon>Paraburkholderia</taxon>
    </lineage>
</organism>
<dbReference type="SMART" id="SM00947">
    <property type="entry name" value="Pro_CA"/>
    <property type="match status" value="1"/>
</dbReference>
<dbReference type="EC" id="4.2.1.1" evidence="2 8"/>
<evidence type="ECO:0000256" key="4">
    <source>
        <dbReference type="ARBA" id="ARBA00022833"/>
    </source>
</evidence>
<keyword evidence="5 8" id="KW-0456">Lyase</keyword>
<comment type="function">
    <text evidence="8">Reversible hydration of carbon dioxide.</text>
</comment>
<evidence type="ECO:0000256" key="3">
    <source>
        <dbReference type="ARBA" id="ARBA00022723"/>
    </source>
</evidence>
<dbReference type="EMBL" id="FSRU01000002">
    <property type="protein sequence ID" value="SIO56369.1"/>
    <property type="molecule type" value="Genomic_DNA"/>
</dbReference>
<dbReference type="PROSITE" id="PS00705">
    <property type="entry name" value="PROK_CO2_ANHYDRASE_2"/>
    <property type="match status" value="1"/>
</dbReference>
<name>A0A1N6KIH6_9BURK</name>
<dbReference type="Pfam" id="PF00484">
    <property type="entry name" value="Pro_CA"/>
    <property type="match status" value="1"/>
</dbReference>
<comment type="cofactor">
    <cofactor evidence="7">
        <name>Zn(2+)</name>
        <dbReference type="ChEBI" id="CHEBI:29105"/>
    </cofactor>
    <text evidence="7">Binds 1 zinc ion per subunit.</text>
</comment>
<evidence type="ECO:0000313" key="10">
    <source>
        <dbReference type="Proteomes" id="UP000185151"/>
    </source>
</evidence>
<reference evidence="9 10" key="1">
    <citation type="submission" date="2016-11" db="EMBL/GenBank/DDBJ databases">
        <authorList>
            <person name="Jaros S."/>
            <person name="Januszkiewicz K."/>
            <person name="Wedrychowicz H."/>
        </authorList>
    </citation>
    <scope>NUCLEOTIDE SEQUENCE [LARGE SCALE GENOMIC DNA]</scope>
    <source>
        <strain evidence="9 10">GAS95</strain>
    </source>
</reference>
<dbReference type="InterPro" id="IPR015892">
    <property type="entry name" value="Carbonic_anhydrase_CS"/>
</dbReference>
<keyword evidence="3 7" id="KW-0479">Metal-binding</keyword>
<evidence type="ECO:0000256" key="1">
    <source>
        <dbReference type="ARBA" id="ARBA00006217"/>
    </source>
</evidence>
<dbReference type="GO" id="GO:0008270">
    <property type="term" value="F:zinc ion binding"/>
    <property type="evidence" value="ECO:0007669"/>
    <property type="project" value="UniProtKB-UniRule"/>
</dbReference>
<dbReference type="PANTHER" id="PTHR11002">
    <property type="entry name" value="CARBONIC ANHYDRASE"/>
    <property type="match status" value="1"/>
</dbReference>
<dbReference type="AlphaFoldDB" id="A0A1N6KIH6"/>
<feature type="binding site" evidence="7">
    <location>
        <position position="98"/>
    </location>
    <ligand>
        <name>Zn(2+)</name>
        <dbReference type="ChEBI" id="CHEBI:29105"/>
    </ligand>
</feature>
<comment type="similarity">
    <text evidence="1 8">Belongs to the beta-class carbonic anhydrase family.</text>
</comment>
<proteinExistence type="inferred from homology"/>
<evidence type="ECO:0000256" key="6">
    <source>
        <dbReference type="ARBA" id="ARBA00048348"/>
    </source>
</evidence>
<evidence type="ECO:0000256" key="8">
    <source>
        <dbReference type="RuleBase" id="RU003956"/>
    </source>
</evidence>
<evidence type="ECO:0000313" key="9">
    <source>
        <dbReference type="EMBL" id="SIO56369.1"/>
    </source>
</evidence>
<dbReference type="GO" id="GO:0004089">
    <property type="term" value="F:carbonate dehydratase activity"/>
    <property type="evidence" value="ECO:0007669"/>
    <property type="project" value="UniProtKB-UniRule"/>
</dbReference>
<dbReference type="GO" id="GO:0015976">
    <property type="term" value="P:carbon utilization"/>
    <property type="evidence" value="ECO:0007669"/>
    <property type="project" value="InterPro"/>
</dbReference>
<accession>A0A1N6KIH6</accession>
<dbReference type="RefSeq" id="WP_074297933.1">
    <property type="nucleotide sequence ID" value="NZ_FSRU01000002.1"/>
</dbReference>
<dbReference type="Gene3D" id="3.40.1050.10">
    <property type="entry name" value="Carbonic anhydrase"/>
    <property type="match status" value="1"/>
</dbReference>
<keyword evidence="10" id="KW-1185">Reference proteome</keyword>